<feature type="region of interest" description="Disordered" evidence="1">
    <location>
        <begin position="90"/>
        <end position="110"/>
    </location>
</feature>
<protein>
    <submittedName>
        <fullName evidence="3">Mitochondria localized glutamic acid rich protein</fullName>
    </submittedName>
    <submittedName>
        <fullName evidence="6">Protein MGARP</fullName>
    </submittedName>
</protein>
<dbReference type="AlphaFoldDB" id="A0A6J2MAF8"/>
<evidence type="ECO:0000259" key="2">
    <source>
        <dbReference type="Pfam" id="PF14962"/>
    </source>
</evidence>
<keyword evidence="4" id="KW-1185">Reference proteome</keyword>
<dbReference type="CTD" id="84709"/>
<dbReference type="GO" id="GO:0008089">
    <property type="term" value="P:anterograde axonal transport"/>
    <property type="evidence" value="ECO:0007669"/>
    <property type="project" value="InterPro"/>
</dbReference>
<feature type="compositionally biased region" description="Acidic residues" evidence="1">
    <location>
        <begin position="196"/>
        <end position="215"/>
    </location>
</feature>
<dbReference type="Pfam" id="PF14962">
    <property type="entry name" value="AIF-MLS"/>
    <property type="match status" value="1"/>
</dbReference>
<reference evidence="6" key="2">
    <citation type="submission" date="2025-04" db="UniProtKB">
        <authorList>
            <consortium name="RefSeq"/>
        </authorList>
    </citation>
    <scope>IDENTIFICATION</scope>
    <source>
        <tissue evidence="6">Muscle</tissue>
    </source>
</reference>
<feature type="compositionally biased region" description="Basic and acidic residues" evidence="1">
    <location>
        <begin position="90"/>
        <end position="99"/>
    </location>
</feature>
<dbReference type="RefSeq" id="XP_028377042.1">
    <property type="nucleotide sequence ID" value="XM_028521241.2"/>
</dbReference>
<dbReference type="GeneID" id="114503575"/>
<feature type="compositionally biased region" description="Low complexity" evidence="1">
    <location>
        <begin position="216"/>
        <end position="252"/>
    </location>
</feature>
<dbReference type="InterPro" id="IPR032773">
    <property type="entry name" value="MGARP_N"/>
</dbReference>
<dbReference type="PANTHER" id="PTHR22910">
    <property type="entry name" value="PROTEIN MGARP"/>
    <property type="match status" value="1"/>
</dbReference>
<dbReference type="InterPro" id="IPR026093">
    <property type="entry name" value="MGARP"/>
</dbReference>
<evidence type="ECO:0000313" key="6">
    <source>
        <dbReference type="RefSeq" id="XP_028377042.1"/>
    </source>
</evidence>
<organism evidence="4 6">
    <name type="scientific">Phyllostomus discolor</name>
    <name type="common">pale spear-nosed bat</name>
    <dbReference type="NCBI Taxonomy" id="89673"/>
    <lineage>
        <taxon>Eukaryota</taxon>
        <taxon>Metazoa</taxon>
        <taxon>Chordata</taxon>
        <taxon>Craniata</taxon>
        <taxon>Vertebrata</taxon>
        <taxon>Euteleostomi</taxon>
        <taxon>Mammalia</taxon>
        <taxon>Eutheria</taxon>
        <taxon>Laurasiatheria</taxon>
        <taxon>Chiroptera</taxon>
        <taxon>Yangochiroptera</taxon>
        <taxon>Phyllostomidae</taxon>
        <taxon>Phyllostominae</taxon>
        <taxon>Phyllostomus</taxon>
    </lineage>
</organism>
<gene>
    <name evidence="6" type="primary">LOC114503575</name>
    <name evidence="3" type="ORF">HJG60_012955</name>
</gene>
<dbReference type="Proteomes" id="UP000504628">
    <property type="component" value="Chromosome 8"/>
</dbReference>
<dbReference type="GO" id="GO:0005741">
    <property type="term" value="C:mitochondrial outer membrane"/>
    <property type="evidence" value="ECO:0007669"/>
    <property type="project" value="TreeGrafter"/>
</dbReference>
<evidence type="ECO:0000313" key="4">
    <source>
        <dbReference type="Proteomes" id="UP000504628"/>
    </source>
</evidence>
<feature type="region of interest" description="Disordered" evidence="1">
    <location>
        <begin position="196"/>
        <end position="258"/>
    </location>
</feature>
<dbReference type="KEGG" id="pdic:114503575"/>
<feature type="region of interest" description="Disordered" evidence="1">
    <location>
        <begin position="140"/>
        <end position="159"/>
    </location>
</feature>
<accession>A0A6J2MAF8</accession>
<evidence type="ECO:0000256" key="1">
    <source>
        <dbReference type="SAM" id="MobiDB-lite"/>
    </source>
</evidence>
<feature type="domain" description="Protein MGARP N-terminal" evidence="2">
    <location>
        <begin position="1"/>
        <end position="195"/>
    </location>
</feature>
<dbReference type="EMBL" id="JABVXQ010000008">
    <property type="protein sequence ID" value="KAF6095403.1"/>
    <property type="molecule type" value="Genomic_DNA"/>
</dbReference>
<name>A0A6J2MAF8_9CHIR</name>
<sequence>MYLRRAVSKTLALQLRAPPSPAPLRKDASFRWMSSKKFPGLPGSNMTYYLVVGVTVSAGGYYTYRTVTSEHGKHSEPVANLKEKNKTELQPLEGEKESPVEAEQASSEVPEVCPVEAQVVDAEDSSDATVAPVAEAAACPDTAQPAQVETPAVGAEPGPEVLNVAMGETAEVSTEVSTETTSEVTGAALDEAFAIDDDEGAAENESSDECAELEEANSPAESESSAGDALQEEASAGAEATKAMAEAEAQAQEESHAD</sequence>
<evidence type="ECO:0000313" key="3">
    <source>
        <dbReference type="EMBL" id="KAF6095403.1"/>
    </source>
</evidence>
<dbReference type="Proteomes" id="UP000664940">
    <property type="component" value="Unassembled WGS sequence"/>
</dbReference>
<evidence type="ECO:0000313" key="5">
    <source>
        <dbReference type="Proteomes" id="UP000664940"/>
    </source>
</evidence>
<proteinExistence type="predicted"/>
<dbReference type="OrthoDB" id="9950323at2759"/>
<reference evidence="3 5" key="1">
    <citation type="journal article" date="2020" name="Nature">
        <title>Six reference-quality genomes reveal evolution of bat adaptations.</title>
        <authorList>
            <person name="Jebb D."/>
            <person name="Huang Z."/>
            <person name="Pippel M."/>
            <person name="Hughes G.M."/>
            <person name="Lavrichenko K."/>
            <person name="Devanna P."/>
            <person name="Winkler S."/>
            <person name="Jermiin L.S."/>
            <person name="Skirmuntt E.C."/>
            <person name="Katzourakis A."/>
            <person name="Burkitt-Gray L."/>
            <person name="Ray D.A."/>
            <person name="Sullivan K.A.M."/>
            <person name="Roscito J.G."/>
            <person name="Kirilenko B.M."/>
            <person name="Davalos L.M."/>
            <person name="Corthals A.P."/>
            <person name="Power M.L."/>
            <person name="Jones G."/>
            <person name="Ransome R.D."/>
            <person name="Dechmann D.K.N."/>
            <person name="Locatelli A.G."/>
            <person name="Puechmaille S.J."/>
            <person name="Fedrigo O."/>
            <person name="Jarvis E.D."/>
            <person name="Hiller M."/>
            <person name="Vernes S.C."/>
            <person name="Myers E.W."/>
            <person name="Teeling E.C."/>
        </authorList>
    </citation>
    <scope>NUCLEOTIDE SEQUENCE [LARGE SCALE GENOMIC DNA]</scope>
    <source>
        <strain evidence="3">Bat1K_MPI-CBG_1</strain>
    </source>
</reference>
<dbReference type="GO" id="GO:1904115">
    <property type="term" value="C:axon cytoplasm"/>
    <property type="evidence" value="ECO:0007669"/>
    <property type="project" value="GOC"/>
</dbReference>
<dbReference type="PANTHER" id="PTHR22910:SF6">
    <property type="entry name" value="PROTEIN MGARP"/>
    <property type="match status" value="1"/>
</dbReference>